<evidence type="ECO:0000256" key="6">
    <source>
        <dbReference type="ARBA" id="ARBA00023163"/>
    </source>
</evidence>
<dbReference type="GO" id="GO:0003700">
    <property type="term" value="F:DNA-binding transcription factor activity"/>
    <property type="evidence" value="ECO:0007669"/>
    <property type="project" value="InterPro"/>
</dbReference>
<reference evidence="9 10" key="1">
    <citation type="submission" date="2018-06" db="EMBL/GenBank/DDBJ databases">
        <title>Genomic Encyclopedia of Type Strains, Phase IV (KMG-IV): sequencing the most valuable type-strain genomes for metagenomic binning, comparative biology and taxonomic classification.</title>
        <authorList>
            <person name="Goeker M."/>
        </authorList>
    </citation>
    <scope>NUCLEOTIDE SEQUENCE [LARGE SCALE GENOMIC DNA]</scope>
    <source>
        <strain evidence="9 10">DSM 24875</strain>
    </source>
</reference>
<dbReference type="Pfam" id="PF00126">
    <property type="entry name" value="HTH_1"/>
    <property type="match status" value="1"/>
</dbReference>
<dbReference type="GO" id="GO:0003677">
    <property type="term" value="F:DNA binding"/>
    <property type="evidence" value="ECO:0007669"/>
    <property type="project" value="UniProtKB-KW"/>
</dbReference>
<evidence type="ECO:0000256" key="4">
    <source>
        <dbReference type="ARBA" id="ARBA00023015"/>
    </source>
</evidence>
<gene>
    <name evidence="9" type="ORF">DFR50_14916</name>
</gene>
<dbReference type="EMBL" id="QNRK01000049">
    <property type="protein sequence ID" value="RBP02817.1"/>
    <property type="molecule type" value="Genomic_DNA"/>
</dbReference>
<proteinExistence type="inferred from homology"/>
<keyword evidence="4" id="KW-0805">Transcription regulation</keyword>
<evidence type="ECO:0000256" key="1">
    <source>
        <dbReference type="ARBA" id="ARBA00009437"/>
    </source>
</evidence>
<keyword evidence="6" id="KW-0804">Transcription</keyword>
<dbReference type="PANTHER" id="PTHR30118">
    <property type="entry name" value="HTH-TYPE TRANSCRIPTIONAL REGULATOR LEUO-RELATED"/>
    <property type="match status" value="1"/>
</dbReference>
<name>A0A366EK69_9HYPH</name>
<dbReference type="InterPro" id="IPR036388">
    <property type="entry name" value="WH-like_DNA-bd_sf"/>
</dbReference>
<dbReference type="InterPro" id="IPR036390">
    <property type="entry name" value="WH_DNA-bd_sf"/>
</dbReference>
<dbReference type="SUPFAM" id="SSF46785">
    <property type="entry name" value="Winged helix' DNA-binding domain"/>
    <property type="match status" value="1"/>
</dbReference>
<organism evidence="9 10">
    <name type="scientific">Roseiarcus fermentans</name>
    <dbReference type="NCBI Taxonomy" id="1473586"/>
    <lineage>
        <taxon>Bacteria</taxon>
        <taxon>Pseudomonadati</taxon>
        <taxon>Pseudomonadota</taxon>
        <taxon>Alphaproteobacteria</taxon>
        <taxon>Hyphomicrobiales</taxon>
        <taxon>Roseiarcaceae</taxon>
        <taxon>Roseiarcus</taxon>
    </lineage>
</organism>
<feature type="compositionally biased region" description="Low complexity" evidence="7">
    <location>
        <begin position="302"/>
        <end position="314"/>
    </location>
</feature>
<keyword evidence="3" id="KW-0678">Repressor</keyword>
<evidence type="ECO:0000256" key="2">
    <source>
        <dbReference type="ARBA" id="ARBA00022458"/>
    </source>
</evidence>
<dbReference type="InterPro" id="IPR050389">
    <property type="entry name" value="LysR-type_TF"/>
</dbReference>
<feature type="compositionally biased region" description="Basic and acidic residues" evidence="7">
    <location>
        <begin position="315"/>
        <end position="325"/>
    </location>
</feature>
<sequence>MNRMSDFDWSDLDARLLRLLVAIAETGSVTGAAQKLGVTQSAVSHLAGKLRQIVGDPLFVKSGRGIVATARAEALAVRARDLLRDLERFAHCETFDPARWRTTFVIAANDLQRDALLPGLVAALRQRAPGVALRIVPSDVPTAEMLRDERCHLIISPRPPQGADIMQKRLFQDRYRVFYDPERRAAPSTRDDYLAADHVTVVYEPRRALDLDAHLATSGVQRRFVVTVPSFAGVPAFLRGGDLVATAPSLLRFGPFQGLASAPPPVACPPLPMFLIWSRRDHDDPAHRWMRAQVEAAAKPVGARARGSAASARAVDTERRGEEVD</sequence>
<feature type="region of interest" description="Disordered" evidence="7">
    <location>
        <begin position="300"/>
        <end position="325"/>
    </location>
</feature>
<dbReference type="PANTHER" id="PTHR30118:SF6">
    <property type="entry name" value="HTH-TYPE TRANSCRIPTIONAL REGULATOR LEUO"/>
    <property type="match status" value="1"/>
</dbReference>
<dbReference type="InterPro" id="IPR037402">
    <property type="entry name" value="YidZ_PBP2"/>
</dbReference>
<dbReference type="CDD" id="cd08417">
    <property type="entry name" value="PBP2_Nitroaromatics_like"/>
    <property type="match status" value="1"/>
</dbReference>
<evidence type="ECO:0000256" key="7">
    <source>
        <dbReference type="SAM" id="MobiDB-lite"/>
    </source>
</evidence>
<dbReference type="InterPro" id="IPR000847">
    <property type="entry name" value="LysR_HTH_N"/>
</dbReference>
<evidence type="ECO:0000313" key="9">
    <source>
        <dbReference type="EMBL" id="RBP02817.1"/>
    </source>
</evidence>
<comment type="similarity">
    <text evidence="1">Belongs to the LysR transcriptional regulatory family.</text>
</comment>
<dbReference type="InterPro" id="IPR005119">
    <property type="entry name" value="LysR_subst-bd"/>
</dbReference>
<evidence type="ECO:0000256" key="3">
    <source>
        <dbReference type="ARBA" id="ARBA00022491"/>
    </source>
</evidence>
<dbReference type="Gene3D" id="1.10.10.10">
    <property type="entry name" value="Winged helix-like DNA-binding domain superfamily/Winged helix DNA-binding domain"/>
    <property type="match status" value="1"/>
</dbReference>
<protein>
    <submittedName>
        <fullName evidence="9">DNA-binding transcriptional LysR family regulator</fullName>
    </submittedName>
</protein>
<dbReference type="AlphaFoldDB" id="A0A366EK69"/>
<feature type="domain" description="HTH lysR-type" evidence="8">
    <location>
        <begin position="12"/>
        <end position="69"/>
    </location>
</feature>
<dbReference type="Gene3D" id="3.40.190.10">
    <property type="entry name" value="Periplasmic binding protein-like II"/>
    <property type="match status" value="2"/>
</dbReference>
<dbReference type="SUPFAM" id="SSF53850">
    <property type="entry name" value="Periplasmic binding protein-like II"/>
    <property type="match status" value="1"/>
</dbReference>
<dbReference type="Pfam" id="PF03466">
    <property type="entry name" value="LysR_substrate"/>
    <property type="match status" value="1"/>
</dbReference>
<comment type="caution">
    <text evidence="9">The sequence shown here is derived from an EMBL/GenBank/DDBJ whole genome shotgun (WGS) entry which is preliminary data.</text>
</comment>
<dbReference type="PROSITE" id="PS50931">
    <property type="entry name" value="HTH_LYSR"/>
    <property type="match status" value="1"/>
</dbReference>
<evidence type="ECO:0000313" key="10">
    <source>
        <dbReference type="Proteomes" id="UP000253529"/>
    </source>
</evidence>
<keyword evidence="5 9" id="KW-0238">DNA-binding</keyword>
<evidence type="ECO:0000259" key="8">
    <source>
        <dbReference type="PROSITE" id="PS50931"/>
    </source>
</evidence>
<accession>A0A366EK69</accession>
<dbReference type="Proteomes" id="UP000253529">
    <property type="component" value="Unassembled WGS sequence"/>
</dbReference>
<keyword evidence="2" id="KW-0536">Nodulation</keyword>
<keyword evidence="10" id="KW-1185">Reference proteome</keyword>
<evidence type="ECO:0000256" key="5">
    <source>
        <dbReference type="ARBA" id="ARBA00023125"/>
    </source>
</evidence>